<keyword evidence="1" id="KW-0479">Metal-binding</keyword>
<organism evidence="3">
    <name type="scientific">marine metagenome</name>
    <dbReference type="NCBI Taxonomy" id="408172"/>
    <lineage>
        <taxon>unclassified sequences</taxon>
        <taxon>metagenomes</taxon>
        <taxon>ecological metagenomes</taxon>
    </lineage>
</organism>
<dbReference type="Gene3D" id="3.90.850.10">
    <property type="entry name" value="Fumarylacetoacetase-like, C-terminal domain"/>
    <property type="match status" value="1"/>
</dbReference>
<dbReference type="PANTHER" id="PTHR11820:SF7">
    <property type="entry name" value="ACYLPYRUVASE FAHD1, MITOCHONDRIAL"/>
    <property type="match status" value="1"/>
</dbReference>
<feature type="domain" description="Fumarylacetoacetase-like C-terminal" evidence="2">
    <location>
        <begin position="19"/>
        <end position="200"/>
    </location>
</feature>
<evidence type="ECO:0000313" key="3">
    <source>
        <dbReference type="EMBL" id="SVA35628.1"/>
    </source>
</evidence>
<evidence type="ECO:0000259" key="2">
    <source>
        <dbReference type="Pfam" id="PF01557"/>
    </source>
</evidence>
<reference evidence="3" key="1">
    <citation type="submission" date="2018-05" db="EMBL/GenBank/DDBJ databases">
        <authorList>
            <person name="Lanie J.A."/>
            <person name="Ng W.-L."/>
            <person name="Kazmierczak K.M."/>
            <person name="Andrzejewski T.M."/>
            <person name="Davidsen T.M."/>
            <person name="Wayne K.J."/>
            <person name="Tettelin H."/>
            <person name="Glass J.I."/>
            <person name="Rusch D."/>
            <person name="Podicherti R."/>
            <person name="Tsui H.-C.T."/>
            <person name="Winkler M.E."/>
        </authorList>
    </citation>
    <scope>NUCLEOTIDE SEQUENCE</scope>
</reference>
<dbReference type="AlphaFoldDB" id="A0A381V791"/>
<protein>
    <recommendedName>
        <fullName evidence="2">Fumarylacetoacetase-like C-terminal domain-containing protein</fullName>
    </recommendedName>
</protein>
<dbReference type="GO" id="GO:0018773">
    <property type="term" value="F:acetylpyruvate hydrolase activity"/>
    <property type="evidence" value="ECO:0007669"/>
    <property type="project" value="TreeGrafter"/>
</dbReference>
<sequence>MMNFSVKTKQNTLISIRNIYCIGRNYHAHAAELNSKVPKQPFFFQKSLPSLNTSNEFTIPKDREIHHELEVVILIGKNGKEIPVTKTDDYILGYGLGLDLTDREYQNELKRDQLPWLLSKSFQGSAIVSCFQGEKISEDFWLKINGSIRQKGNINQMIFSISEQISFLSGMLPLLEGDLIFTGTPSGVGPIQNGDELELGYGERTIHSLMVK</sequence>
<dbReference type="EMBL" id="UINC01007910">
    <property type="protein sequence ID" value="SVA35628.1"/>
    <property type="molecule type" value="Genomic_DNA"/>
</dbReference>
<dbReference type="InterPro" id="IPR036663">
    <property type="entry name" value="Fumarylacetoacetase_C_sf"/>
</dbReference>
<dbReference type="PANTHER" id="PTHR11820">
    <property type="entry name" value="ACYLPYRUVASE"/>
    <property type="match status" value="1"/>
</dbReference>
<gene>
    <name evidence="3" type="ORF">METZ01_LOCUS88482</name>
</gene>
<proteinExistence type="predicted"/>
<dbReference type="SUPFAM" id="SSF56529">
    <property type="entry name" value="FAH"/>
    <property type="match status" value="1"/>
</dbReference>
<dbReference type="Pfam" id="PF01557">
    <property type="entry name" value="FAA_hydrolase"/>
    <property type="match status" value="1"/>
</dbReference>
<name>A0A381V791_9ZZZZ</name>
<accession>A0A381V791</accession>
<dbReference type="InterPro" id="IPR011234">
    <property type="entry name" value="Fumarylacetoacetase-like_C"/>
</dbReference>
<dbReference type="GO" id="GO:0046872">
    <property type="term" value="F:metal ion binding"/>
    <property type="evidence" value="ECO:0007669"/>
    <property type="project" value="UniProtKB-KW"/>
</dbReference>
<evidence type="ECO:0000256" key="1">
    <source>
        <dbReference type="ARBA" id="ARBA00022723"/>
    </source>
</evidence>